<dbReference type="AlphaFoldDB" id="A0A6C0QRW4"/>
<evidence type="ECO:0000313" key="1">
    <source>
        <dbReference type="EMBL" id="QHZ51078.1"/>
    </source>
</evidence>
<protein>
    <submittedName>
        <fullName evidence="1">Uncharacterized protein</fullName>
    </submittedName>
</protein>
<dbReference type="Proteomes" id="UP000464330">
    <property type="component" value="Chromosome"/>
</dbReference>
<evidence type="ECO:0000313" key="2">
    <source>
        <dbReference type="Proteomes" id="UP000464330"/>
    </source>
</evidence>
<dbReference type="EMBL" id="CP019717">
    <property type="protein sequence ID" value="QHZ51078.1"/>
    <property type="molecule type" value="Genomic_DNA"/>
</dbReference>
<proteinExistence type="predicted"/>
<gene>
    <name evidence="1" type="ORF">ERICV_01928</name>
</gene>
<accession>A0A6C0QRW4</accession>
<reference evidence="1 2" key="1">
    <citation type="journal article" date="2020" name="Int. J. Med. Microbiol.">
        <title>Discovery of Paenibacillus larvae ERIC V: Phenotypic and genomic comparison to genotypes ERIC I-IV reveal different inventories of virulence factors which correlate with epidemiological prevalences of American Foulbrood.</title>
        <authorList>
            <person name="Beims H."/>
            <person name="Bunk B."/>
            <person name="Erler S."/>
            <person name="Mohr K.I."/>
            <person name="Sproer C."/>
            <person name="Pradella S."/>
            <person name="Gunther G."/>
            <person name="Rohde M."/>
            <person name="von der Ohe W."/>
            <person name="Steinert M."/>
        </authorList>
    </citation>
    <scope>NUCLEOTIDE SEQUENCE [LARGE SCALE GENOMIC DNA]</scope>
    <source>
        <strain evidence="1">Eric_V</strain>
    </source>
</reference>
<organism evidence="1 2">
    <name type="scientific">Paenibacillus larvae subsp. larvae</name>
    <dbReference type="NCBI Taxonomy" id="147375"/>
    <lineage>
        <taxon>Bacteria</taxon>
        <taxon>Bacillati</taxon>
        <taxon>Bacillota</taxon>
        <taxon>Bacilli</taxon>
        <taxon>Bacillales</taxon>
        <taxon>Paenibacillaceae</taxon>
        <taxon>Paenibacillus</taxon>
    </lineage>
</organism>
<sequence>MVNDFATLNLLSGSVALNQNTYHDKSGVFLFYQKNKLTSYIWVYILNIFNYTNLFK</sequence>
<name>A0A6C0QRW4_9BACL</name>